<feature type="region of interest" description="Disordered" evidence="1">
    <location>
        <begin position="1"/>
        <end position="23"/>
    </location>
</feature>
<evidence type="ECO:0000313" key="3">
    <source>
        <dbReference type="Proteomes" id="UP001596447"/>
    </source>
</evidence>
<evidence type="ECO:0008006" key="4">
    <source>
        <dbReference type="Google" id="ProtNLM"/>
    </source>
</evidence>
<proteinExistence type="predicted"/>
<sequence>MSDAYGPQGGGGGGASDVEGANVGELVTKVEKMEGELSDLAQSVESATRAMHSGGGVSEDTLSAVWEALPKGPDRATTAEGVAEGLDVDVSTVRLALEQLHETTSTVRKREAQEVEGEVTITDERGRELGHGGSEGVVRRNPLWYKVEK</sequence>
<organism evidence="2 3">
    <name type="scientific">Halospeciosus flavus</name>
    <dbReference type="NCBI Taxonomy" id="3032283"/>
    <lineage>
        <taxon>Archaea</taxon>
        <taxon>Methanobacteriati</taxon>
        <taxon>Methanobacteriota</taxon>
        <taxon>Stenosarchaea group</taxon>
        <taxon>Halobacteria</taxon>
        <taxon>Halobacteriales</taxon>
        <taxon>Halobacteriaceae</taxon>
        <taxon>Halospeciosus</taxon>
    </lineage>
</organism>
<name>A0ABD5Z291_9EURY</name>
<dbReference type="AlphaFoldDB" id="A0ABD5Z291"/>
<comment type="caution">
    <text evidence="2">The sequence shown here is derived from an EMBL/GenBank/DDBJ whole genome shotgun (WGS) entry which is preliminary data.</text>
</comment>
<dbReference type="EMBL" id="JBHTAR010000011">
    <property type="protein sequence ID" value="MFC7199370.1"/>
    <property type="molecule type" value="Genomic_DNA"/>
</dbReference>
<reference evidence="2 3" key="1">
    <citation type="journal article" date="2019" name="Int. J. Syst. Evol. Microbiol.">
        <title>The Global Catalogue of Microorganisms (GCM) 10K type strain sequencing project: providing services to taxonomists for standard genome sequencing and annotation.</title>
        <authorList>
            <consortium name="The Broad Institute Genomics Platform"/>
            <consortium name="The Broad Institute Genome Sequencing Center for Infectious Disease"/>
            <person name="Wu L."/>
            <person name="Ma J."/>
        </authorList>
    </citation>
    <scope>NUCLEOTIDE SEQUENCE [LARGE SCALE GENOMIC DNA]</scope>
    <source>
        <strain evidence="2 3">XZGYJ-43</strain>
    </source>
</reference>
<keyword evidence="3" id="KW-1185">Reference proteome</keyword>
<accession>A0ABD5Z291</accession>
<gene>
    <name evidence="2" type="ORF">ACFQJ9_08080</name>
</gene>
<evidence type="ECO:0000313" key="2">
    <source>
        <dbReference type="EMBL" id="MFC7199370.1"/>
    </source>
</evidence>
<dbReference type="RefSeq" id="WP_279529304.1">
    <property type="nucleotide sequence ID" value="NZ_CP122312.1"/>
</dbReference>
<dbReference type="Proteomes" id="UP001596447">
    <property type="component" value="Unassembled WGS sequence"/>
</dbReference>
<protein>
    <recommendedName>
        <fullName evidence="4">MarR family transcriptional regulator</fullName>
    </recommendedName>
</protein>
<evidence type="ECO:0000256" key="1">
    <source>
        <dbReference type="SAM" id="MobiDB-lite"/>
    </source>
</evidence>